<evidence type="ECO:0000256" key="7">
    <source>
        <dbReference type="ARBA" id="ARBA00022989"/>
    </source>
</evidence>
<sequence length="298" mass="32709">VLHRPDYHVAFTLLVGDGRPLSWEIESAINNYMLPLFDQLSRVVNISYDSQVLYYAGLSSNVPADSKGVHYLDDGSLSTFVSSGEWALSAASSKPTLRFAVYVPSLFMTPLVVPGSPTNSFLVPQWGGVYIQNIPQTHSDVITEAELVPVLEVFATQLLTILGAPGEETPLLFRLDSLSRMSTIRSILQARATLDSLCRIYQGLPDIAIPENVLQAAIDAVSHLHVAQSLLSTGNYDQALIEASAALQCSEQAFFEKMMVQQVYFPEEHKVAVYLPLIGPVLLPMVMGLVQAMRRRTA</sequence>
<dbReference type="EMBL" id="KV453842">
    <property type="protein sequence ID" value="ODV91123.1"/>
    <property type="molecule type" value="Genomic_DNA"/>
</dbReference>
<dbReference type="OrthoDB" id="28748at2759"/>
<keyword evidence="9" id="KW-0325">Glycoprotein</keyword>
<name>A0A1E4THA7_9ASCO</name>
<reference evidence="12" key="1">
    <citation type="submission" date="2016-02" db="EMBL/GenBank/DDBJ databases">
        <title>Comparative genomics of biotechnologically important yeasts.</title>
        <authorList>
            <consortium name="DOE Joint Genome Institute"/>
            <person name="Riley R."/>
            <person name="Haridas S."/>
            <person name="Wolfe K.H."/>
            <person name="Lopes M.R."/>
            <person name="Hittinger C.T."/>
            <person name="Goker M."/>
            <person name="Salamov A."/>
            <person name="Wisecaver J."/>
            <person name="Long T.M."/>
            <person name="Aerts A.L."/>
            <person name="Barry K."/>
            <person name="Choi C."/>
            <person name="Clum A."/>
            <person name="Coughlan A.Y."/>
            <person name="Deshpande S."/>
            <person name="Douglass A.P."/>
            <person name="Hanson S.J."/>
            <person name="Klenk H.-P."/>
            <person name="Labutti K."/>
            <person name="Lapidus A."/>
            <person name="Lindquist E."/>
            <person name="Lipzen A."/>
            <person name="Meier-Kolthoff J.P."/>
            <person name="Ohm R.A."/>
            <person name="Otillar R.P."/>
            <person name="Pangilinan J."/>
            <person name="Peng Y."/>
            <person name="Rokas A."/>
            <person name="Rosa C.A."/>
            <person name="Scheuner C."/>
            <person name="Sibirny A.A."/>
            <person name="Slot J.C."/>
            <person name="Stielow J.B."/>
            <person name="Sun H."/>
            <person name="Kurtzman C.P."/>
            <person name="Blackwell M."/>
            <person name="Jeffries T.W."/>
            <person name="Grigoriev I.V."/>
        </authorList>
    </citation>
    <scope>NUCLEOTIDE SEQUENCE [LARGE SCALE GENOMIC DNA]</scope>
    <source>
        <strain evidence="12">NRRL Y-17796</strain>
    </source>
</reference>
<dbReference type="GO" id="GO:0016255">
    <property type="term" value="P:attachment of GPI anchor to protein"/>
    <property type="evidence" value="ECO:0007669"/>
    <property type="project" value="InterPro"/>
</dbReference>
<comment type="subcellular location">
    <subcellularLocation>
        <location evidence="1">Endoplasmic reticulum membrane</location>
        <topology evidence="1">Multi-pass membrane protein</topology>
    </subcellularLocation>
</comment>
<evidence type="ECO:0000256" key="4">
    <source>
        <dbReference type="ARBA" id="ARBA00022502"/>
    </source>
</evidence>
<accession>A0A1E4THA7</accession>
<comment type="pathway">
    <text evidence="2">Glycolipid biosynthesis; glycosylphosphatidylinositol-anchor biosynthesis.</text>
</comment>
<dbReference type="UniPathway" id="UPA00196"/>
<keyword evidence="12" id="KW-1185">Reference proteome</keyword>
<keyword evidence="5 10" id="KW-0812">Transmembrane</keyword>
<keyword evidence="7 10" id="KW-1133">Transmembrane helix</keyword>
<feature type="transmembrane region" description="Helical" evidence="10">
    <location>
        <begin position="271"/>
        <end position="290"/>
    </location>
</feature>
<evidence type="ECO:0000256" key="8">
    <source>
        <dbReference type="ARBA" id="ARBA00023136"/>
    </source>
</evidence>
<keyword evidence="6" id="KW-0256">Endoplasmic reticulum</keyword>
<keyword evidence="4" id="KW-0337">GPI-anchor biosynthesis</keyword>
<proteinExistence type="inferred from homology"/>
<dbReference type="Pfam" id="PF10510">
    <property type="entry name" value="PIG-S"/>
    <property type="match status" value="1"/>
</dbReference>
<evidence type="ECO:0000313" key="11">
    <source>
        <dbReference type="EMBL" id="ODV91123.1"/>
    </source>
</evidence>
<keyword evidence="8 10" id="KW-0472">Membrane</keyword>
<dbReference type="PANTHER" id="PTHR21072">
    <property type="entry name" value="GPI TRANSAMIDASE COMPONENT PIG-S"/>
    <property type="match status" value="1"/>
</dbReference>
<evidence type="ECO:0000256" key="5">
    <source>
        <dbReference type="ARBA" id="ARBA00022692"/>
    </source>
</evidence>
<evidence type="ECO:0000256" key="3">
    <source>
        <dbReference type="ARBA" id="ARBA00005316"/>
    </source>
</evidence>
<dbReference type="GO" id="GO:0006506">
    <property type="term" value="P:GPI anchor biosynthetic process"/>
    <property type="evidence" value="ECO:0007669"/>
    <property type="project" value="UniProtKB-UniPathway"/>
</dbReference>
<evidence type="ECO:0000256" key="2">
    <source>
        <dbReference type="ARBA" id="ARBA00004687"/>
    </source>
</evidence>
<dbReference type="Proteomes" id="UP000095023">
    <property type="component" value="Unassembled WGS sequence"/>
</dbReference>
<organism evidence="11 12">
    <name type="scientific">Tortispora caseinolytica NRRL Y-17796</name>
    <dbReference type="NCBI Taxonomy" id="767744"/>
    <lineage>
        <taxon>Eukaryota</taxon>
        <taxon>Fungi</taxon>
        <taxon>Dikarya</taxon>
        <taxon>Ascomycota</taxon>
        <taxon>Saccharomycotina</taxon>
        <taxon>Trigonopsidomycetes</taxon>
        <taxon>Trigonopsidales</taxon>
        <taxon>Trigonopsidaceae</taxon>
        <taxon>Tortispora</taxon>
    </lineage>
</organism>
<comment type="similarity">
    <text evidence="3">Belongs to the PIGS family.</text>
</comment>
<evidence type="ECO:0000256" key="10">
    <source>
        <dbReference type="SAM" id="Phobius"/>
    </source>
</evidence>
<feature type="non-terminal residue" evidence="11">
    <location>
        <position position="1"/>
    </location>
</feature>
<dbReference type="InterPro" id="IPR019540">
    <property type="entry name" value="PtdIno-glycan_biosynth_class_S"/>
</dbReference>
<feature type="non-terminal residue" evidence="11">
    <location>
        <position position="298"/>
    </location>
</feature>
<dbReference type="GO" id="GO:0042765">
    <property type="term" value="C:GPI-anchor transamidase complex"/>
    <property type="evidence" value="ECO:0007669"/>
    <property type="project" value="InterPro"/>
</dbReference>
<protein>
    <recommendedName>
        <fullName evidence="13">GPI transamidase component PIG-S</fullName>
    </recommendedName>
</protein>
<evidence type="ECO:0000256" key="1">
    <source>
        <dbReference type="ARBA" id="ARBA00004477"/>
    </source>
</evidence>
<dbReference type="PANTHER" id="PTHR21072:SF13">
    <property type="entry name" value="GPI TRANSAMIDASE COMPONENT PIG-S"/>
    <property type="match status" value="1"/>
</dbReference>
<dbReference type="AlphaFoldDB" id="A0A1E4THA7"/>
<evidence type="ECO:0000256" key="6">
    <source>
        <dbReference type="ARBA" id="ARBA00022824"/>
    </source>
</evidence>
<evidence type="ECO:0008006" key="13">
    <source>
        <dbReference type="Google" id="ProtNLM"/>
    </source>
</evidence>
<evidence type="ECO:0000256" key="9">
    <source>
        <dbReference type="ARBA" id="ARBA00023180"/>
    </source>
</evidence>
<gene>
    <name evidence="11" type="ORF">CANCADRAFT_12763</name>
</gene>
<evidence type="ECO:0000313" key="12">
    <source>
        <dbReference type="Proteomes" id="UP000095023"/>
    </source>
</evidence>